<evidence type="ECO:0000256" key="1">
    <source>
        <dbReference type="ARBA" id="ARBA00022485"/>
    </source>
</evidence>
<dbReference type="GO" id="GO:0046872">
    <property type="term" value="F:metal ion binding"/>
    <property type="evidence" value="ECO:0007669"/>
    <property type="project" value="UniProtKB-KW"/>
</dbReference>
<keyword evidence="7" id="KW-1185">Reference proteome</keyword>
<dbReference type="STRING" id="1392998.ANME2D_01349"/>
<dbReference type="Gene3D" id="1.10.1670.10">
    <property type="entry name" value="Helix-hairpin-Helix base-excision DNA repair enzymes (C-terminal)"/>
    <property type="match status" value="1"/>
</dbReference>
<evidence type="ECO:0000256" key="4">
    <source>
        <dbReference type="ARBA" id="ARBA00023014"/>
    </source>
</evidence>
<dbReference type="GO" id="GO:0051539">
    <property type="term" value="F:4 iron, 4 sulfur cluster binding"/>
    <property type="evidence" value="ECO:0007669"/>
    <property type="project" value="UniProtKB-KW"/>
</dbReference>
<proteinExistence type="predicted"/>
<dbReference type="OrthoDB" id="19248at2157"/>
<dbReference type="AlphaFoldDB" id="A0A284VQP2"/>
<keyword evidence="1" id="KW-0004">4Fe-4S</keyword>
<protein>
    <recommendedName>
        <fullName evidence="5">HhH-GPD domain-containing protein</fullName>
    </recommendedName>
</protein>
<dbReference type="PANTHER" id="PTHR10359">
    <property type="entry name" value="A/G-SPECIFIC ADENINE GLYCOSYLASE/ENDONUCLEASE III"/>
    <property type="match status" value="1"/>
</dbReference>
<dbReference type="SMART" id="SM00478">
    <property type="entry name" value="ENDO3c"/>
    <property type="match status" value="1"/>
</dbReference>
<sequence>MTAKQKRTGLVEVYNKLLDQFGHKHWWPADTPFEVVAGAILTQQTKWENVEKAIKNLKERGCMEAESLSRVELEEIEEMVRCTGFYRQKAKRLKDISTFFFKNPDILRKPVDELRDVLLSLNGVGEETADSIVLYAADKPRFVIDAYTRRICRCMGIKGGYPELQALFENSIPQDVPVYKEFHALIVEYGKQFCGKKRCTECIIVKNGKM</sequence>
<evidence type="ECO:0000256" key="2">
    <source>
        <dbReference type="ARBA" id="ARBA00022723"/>
    </source>
</evidence>
<dbReference type="GO" id="GO:0006284">
    <property type="term" value="P:base-excision repair"/>
    <property type="evidence" value="ECO:0007669"/>
    <property type="project" value="InterPro"/>
</dbReference>
<dbReference type="CDD" id="cd00056">
    <property type="entry name" value="ENDO3c"/>
    <property type="match status" value="1"/>
</dbReference>
<feature type="domain" description="HhH-GPD" evidence="5">
    <location>
        <begin position="41"/>
        <end position="192"/>
    </location>
</feature>
<gene>
    <name evidence="6" type="ORF">MNV_400013</name>
</gene>
<dbReference type="PANTHER" id="PTHR10359:SF19">
    <property type="entry name" value="DNA REPAIR GLYCOSYLASE MJ1434-RELATED"/>
    <property type="match status" value="1"/>
</dbReference>
<dbReference type="Gene3D" id="1.10.340.30">
    <property type="entry name" value="Hypothetical protein, domain 2"/>
    <property type="match status" value="1"/>
</dbReference>
<keyword evidence="2" id="KW-0479">Metal-binding</keyword>
<dbReference type="Pfam" id="PF00730">
    <property type="entry name" value="HhH-GPD"/>
    <property type="match status" value="1"/>
</dbReference>
<dbReference type="GO" id="GO:0003824">
    <property type="term" value="F:catalytic activity"/>
    <property type="evidence" value="ECO:0007669"/>
    <property type="project" value="InterPro"/>
</dbReference>
<dbReference type="EMBL" id="FZMP01000186">
    <property type="protein sequence ID" value="SNQ61592.1"/>
    <property type="molecule type" value="Genomic_DNA"/>
</dbReference>
<evidence type="ECO:0000259" key="5">
    <source>
        <dbReference type="SMART" id="SM00478"/>
    </source>
</evidence>
<dbReference type="InterPro" id="IPR023170">
    <property type="entry name" value="HhH_base_excis_C"/>
</dbReference>
<reference evidence="7" key="1">
    <citation type="submission" date="2017-06" db="EMBL/GenBank/DDBJ databases">
        <authorList>
            <person name="Cremers G."/>
        </authorList>
    </citation>
    <scope>NUCLEOTIDE SEQUENCE [LARGE SCALE GENOMIC DNA]</scope>
</reference>
<name>A0A284VQP2_9EURY</name>
<dbReference type="RefSeq" id="WP_096206257.1">
    <property type="nucleotide sequence ID" value="NZ_FZMP01000186.1"/>
</dbReference>
<evidence type="ECO:0000313" key="6">
    <source>
        <dbReference type="EMBL" id="SNQ61592.1"/>
    </source>
</evidence>
<dbReference type="Proteomes" id="UP000218615">
    <property type="component" value="Unassembled WGS sequence"/>
</dbReference>
<dbReference type="PIRSF" id="PIRSF001435">
    <property type="entry name" value="Nth"/>
    <property type="match status" value="1"/>
</dbReference>
<dbReference type="InterPro" id="IPR003265">
    <property type="entry name" value="HhH-GPD_domain"/>
</dbReference>
<keyword evidence="4" id="KW-0411">Iron-sulfur</keyword>
<evidence type="ECO:0000256" key="3">
    <source>
        <dbReference type="ARBA" id="ARBA00023004"/>
    </source>
</evidence>
<keyword evidence="3" id="KW-0408">Iron</keyword>
<dbReference type="SUPFAM" id="SSF48150">
    <property type="entry name" value="DNA-glycosylase"/>
    <property type="match status" value="1"/>
</dbReference>
<accession>A0A284VQP2</accession>
<organism evidence="6 7">
    <name type="scientific">Candidatus Methanoperedens nitratireducens</name>
    <dbReference type="NCBI Taxonomy" id="1392998"/>
    <lineage>
        <taxon>Archaea</taxon>
        <taxon>Methanobacteriati</taxon>
        <taxon>Methanobacteriota</taxon>
        <taxon>Stenosarchaea group</taxon>
        <taxon>Methanomicrobia</taxon>
        <taxon>Methanosarcinales</taxon>
        <taxon>ANME-2 cluster</taxon>
        <taxon>Candidatus Methanoperedentaceae</taxon>
        <taxon>Candidatus Methanoperedens</taxon>
    </lineage>
</organism>
<dbReference type="InterPro" id="IPR011257">
    <property type="entry name" value="DNA_glycosylase"/>
</dbReference>
<evidence type="ECO:0000313" key="7">
    <source>
        <dbReference type="Proteomes" id="UP000218615"/>
    </source>
</evidence>